<dbReference type="PANTHER" id="PTHR42834">
    <property type="entry name" value="ENDONUCLEASE/EXONUCLEASE/PHOSPHATASE FAMILY PROTEIN (AFU_ORTHOLOGUE AFUA_3G09210)"/>
    <property type="match status" value="1"/>
</dbReference>
<dbReference type="PANTHER" id="PTHR42834:SF1">
    <property type="entry name" value="ENDONUCLEASE_EXONUCLEASE_PHOSPHATASE FAMILY PROTEIN (AFU_ORTHOLOGUE AFUA_3G09210)"/>
    <property type="match status" value="1"/>
</dbReference>
<feature type="signal peptide" evidence="2">
    <location>
        <begin position="1"/>
        <end position="32"/>
    </location>
</feature>
<comment type="caution">
    <text evidence="4">The sequence shown here is derived from an EMBL/GenBank/DDBJ whole genome shotgun (WGS) entry which is preliminary data.</text>
</comment>
<gene>
    <name evidence="4" type="ORF">HCN56_11680</name>
</gene>
<dbReference type="InterPro" id="IPR006311">
    <property type="entry name" value="TAT_signal"/>
</dbReference>
<proteinExistence type="predicted"/>
<feature type="region of interest" description="Disordered" evidence="1">
    <location>
        <begin position="806"/>
        <end position="828"/>
    </location>
</feature>
<dbReference type="Gene3D" id="3.60.10.10">
    <property type="entry name" value="Endonuclease/exonuclease/phosphatase"/>
    <property type="match status" value="1"/>
</dbReference>
<dbReference type="Proteomes" id="UP000578686">
    <property type="component" value="Unassembled WGS sequence"/>
</dbReference>
<evidence type="ECO:0000256" key="2">
    <source>
        <dbReference type="SAM" id="SignalP"/>
    </source>
</evidence>
<accession>A0A7X6HZ86</accession>
<dbReference type="SUPFAM" id="SSF56219">
    <property type="entry name" value="DNase I-like"/>
    <property type="match status" value="1"/>
</dbReference>
<keyword evidence="2" id="KW-0732">Signal</keyword>
<dbReference type="AlphaFoldDB" id="A0A7X6HZ86"/>
<dbReference type="InterPro" id="IPR036691">
    <property type="entry name" value="Endo/exonu/phosph_ase_sf"/>
</dbReference>
<dbReference type="EMBL" id="JAAVJD010000072">
    <property type="protein sequence ID" value="NJQ06225.1"/>
    <property type="molecule type" value="Genomic_DNA"/>
</dbReference>
<dbReference type="RefSeq" id="WP_167970110.1">
    <property type="nucleotide sequence ID" value="NZ_BHZG01000163.1"/>
</dbReference>
<dbReference type="Pfam" id="PF19580">
    <property type="entry name" value="Exo_endo_phos_3"/>
    <property type="match status" value="1"/>
</dbReference>
<evidence type="ECO:0000259" key="3">
    <source>
        <dbReference type="PROSITE" id="PS51841"/>
    </source>
</evidence>
<organism evidence="4 5">
    <name type="scientific">Streptomyces lonarensis</name>
    <dbReference type="NCBI Taxonomy" id="700599"/>
    <lineage>
        <taxon>Bacteria</taxon>
        <taxon>Bacillati</taxon>
        <taxon>Actinomycetota</taxon>
        <taxon>Actinomycetes</taxon>
        <taxon>Kitasatosporales</taxon>
        <taxon>Streptomycetaceae</taxon>
        <taxon>Streptomyces</taxon>
    </lineage>
</organism>
<feature type="compositionally biased region" description="Acidic residues" evidence="1">
    <location>
        <begin position="225"/>
        <end position="235"/>
    </location>
</feature>
<dbReference type="GO" id="GO:0003824">
    <property type="term" value="F:catalytic activity"/>
    <property type="evidence" value="ECO:0007669"/>
    <property type="project" value="InterPro"/>
</dbReference>
<feature type="region of interest" description="Disordered" evidence="1">
    <location>
        <begin position="206"/>
        <end position="246"/>
    </location>
</feature>
<reference evidence="4 5" key="1">
    <citation type="submission" date="2020-03" db="EMBL/GenBank/DDBJ databases">
        <title>Draft genome of Streptomyces sp. ventii, isolated from the Axial Seamount in the Pacific Ocean, and resequencing of the two type strains Streptomyces lonarensis strain NCL 716 and Streptomyces bohaiensis strain 11A07.</title>
        <authorList>
            <person name="Loughran R.M."/>
            <person name="Pfannmuller K.M."/>
            <person name="Wasson B.J."/>
            <person name="Deadmond M.C."/>
            <person name="Paddock B.E."/>
            <person name="Koyack M.J."/>
            <person name="Gallegos D.A."/>
            <person name="Mitchell E.A."/>
            <person name="Ushijima B."/>
            <person name="Saw J.H."/>
            <person name="Mcphail K.L."/>
            <person name="Videau P."/>
        </authorList>
    </citation>
    <scope>NUCLEOTIDE SEQUENCE [LARGE SCALE GENOMIC DNA]</scope>
    <source>
        <strain evidence="4 5">NCL716</strain>
    </source>
</reference>
<dbReference type="PROSITE" id="PS51318">
    <property type="entry name" value="TAT"/>
    <property type="match status" value="1"/>
</dbReference>
<evidence type="ECO:0000313" key="5">
    <source>
        <dbReference type="Proteomes" id="UP000578686"/>
    </source>
</evidence>
<protein>
    <recommendedName>
        <fullName evidence="3">LTD domain-containing protein</fullName>
    </recommendedName>
</protein>
<name>A0A7X6HZ86_9ACTN</name>
<keyword evidence="5" id="KW-1185">Reference proteome</keyword>
<evidence type="ECO:0000313" key="4">
    <source>
        <dbReference type="EMBL" id="NJQ06225.1"/>
    </source>
</evidence>
<dbReference type="InterPro" id="IPR001322">
    <property type="entry name" value="Lamin_tail_dom"/>
</dbReference>
<dbReference type="CDD" id="cd04486">
    <property type="entry name" value="YhcR_OBF_like"/>
    <property type="match status" value="1"/>
</dbReference>
<feature type="chain" id="PRO_5030803940" description="LTD domain-containing protein" evidence="2">
    <location>
        <begin position="33"/>
        <end position="851"/>
    </location>
</feature>
<feature type="domain" description="LTD" evidence="3">
    <location>
        <begin position="41"/>
        <end position="176"/>
    </location>
</feature>
<dbReference type="CDD" id="cd10283">
    <property type="entry name" value="MnuA_DNase1-like"/>
    <property type="match status" value="1"/>
</dbReference>
<dbReference type="PROSITE" id="PS51841">
    <property type="entry name" value="LTD"/>
    <property type="match status" value="1"/>
</dbReference>
<evidence type="ECO:0000256" key="1">
    <source>
        <dbReference type="SAM" id="MobiDB-lite"/>
    </source>
</evidence>
<sequence length="851" mass="88893">MPHDSRRRRRVALVAAGAATSLVLTPLPRALAEPAPGADLSTTAAGAVISEVYGGGGNSGATLVRDFVELGNPGDSAYELSGHSVQYLPGAPGPNSRWQATPITGTVEPGALYLVAQAAGNGGSVQLPTPDATGSISMSATTGTVALVEGTTPLTCVTAAACADDARVVDLVGYGSAVVREGSGPAAGAGNNASVARDAELTDTDDNAADFTAGAPTPVNSAGDGVDDDGGDGGEEPGGPPEAGDVRIHDIQGTTRWSPLAGQRVTGVPGLVTGVRASGSRGFWMQDATGDGDPRTSEGLFVYTGSAVPTVAVGDEVLVSGEVSEYYPATGAQSITQITGPRVTTLSRGNELPAPVVLDADSVPDLWGPEVGGSINDLTLEPDTYALDLLESLEGQRVEINDTRIVSRTTDYDEIWVTVKPEENPSARGGVVYGSYDEPNTGRLKVMSLDAQPLPAANAGDLLAGSTVGPLDYAQFGGYTLQATELGTHVDNGLARPVTRAQDEDELALATYNVENLAATDPDAKFAALAEGVAVNLASPDVVALEEIQDDNGPVNDGTVTAERTLEKFADAIVAAGGPRYAWRSIDPENNRDGGQPGGNIRNVFLYNPERVEFTDREGGDATTAAQVVAGADGPELSVSPGRINPGSDAWASSRKPLVGEFVFHGETYFLITNHFNSKGGDQSLHGRFQPPQRTSEAQRHRQAEEVASFVRDLHTADPQAKVVNLGDFNDFEFSRTLEILGDGGAMNNLLLTLAPEKRYTYIFDGNSQSLDNILMSSTIEEFEYEVLHINTEFADQASDHDPQLVRIATGGGDDGGDGDGDSGSAKDRLKEKLKELVRDLQEWLRRLLGL</sequence>
<dbReference type="InterPro" id="IPR005135">
    <property type="entry name" value="Endo/exonuclease/phosphatase"/>
</dbReference>